<dbReference type="Gene3D" id="2.130.10.10">
    <property type="entry name" value="YVTN repeat-like/Quinoprotein amine dehydrogenase"/>
    <property type="match status" value="1"/>
</dbReference>
<reference evidence="2" key="1">
    <citation type="submission" date="2016-11" db="EMBL/GenBank/DDBJ databases">
        <authorList>
            <person name="Varghese N."/>
            <person name="Submissions S."/>
        </authorList>
    </citation>
    <scope>NUCLEOTIDE SEQUENCE [LARGE SCALE GENOMIC DNA]</scope>
    <source>
        <strain evidence="2">DSM 24786</strain>
    </source>
</reference>
<gene>
    <name evidence="1" type="ORF">SAMN05660313_00922</name>
</gene>
<evidence type="ECO:0000313" key="2">
    <source>
        <dbReference type="Proteomes" id="UP000183257"/>
    </source>
</evidence>
<dbReference type="RefSeq" id="WP_072302565.1">
    <property type="nucleotide sequence ID" value="NZ_FPIY01000001.1"/>
</dbReference>
<evidence type="ECO:0000313" key="1">
    <source>
        <dbReference type="EMBL" id="SFW26707.1"/>
    </source>
</evidence>
<dbReference type="STRING" id="76595.SAMN05660313_00922"/>
<dbReference type="SUPFAM" id="SSF50998">
    <property type="entry name" value="Quinoprotein alcohol dehydrogenase-like"/>
    <property type="match status" value="1"/>
</dbReference>
<dbReference type="EMBL" id="FPIY01000001">
    <property type="protein sequence ID" value="SFW26707.1"/>
    <property type="molecule type" value="Genomic_DNA"/>
</dbReference>
<accession>A0A1K1MUC5</accession>
<organism evidence="1 2">
    <name type="scientific">Cellulophaga fucicola</name>
    <dbReference type="NCBI Taxonomy" id="76595"/>
    <lineage>
        <taxon>Bacteria</taxon>
        <taxon>Pseudomonadati</taxon>
        <taxon>Bacteroidota</taxon>
        <taxon>Flavobacteriia</taxon>
        <taxon>Flavobacteriales</taxon>
        <taxon>Flavobacteriaceae</taxon>
        <taxon>Cellulophaga</taxon>
    </lineage>
</organism>
<dbReference type="Proteomes" id="UP000183257">
    <property type="component" value="Unassembled WGS sequence"/>
</dbReference>
<dbReference type="AlphaFoldDB" id="A0A1K1MUC5"/>
<evidence type="ECO:0008006" key="3">
    <source>
        <dbReference type="Google" id="ProtNLM"/>
    </source>
</evidence>
<dbReference type="InterPro" id="IPR015943">
    <property type="entry name" value="WD40/YVTN_repeat-like_dom_sf"/>
</dbReference>
<dbReference type="InterPro" id="IPR011047">
    <property type="entry name" value="Quinoprotein_ADH-like_sf"/>
</dbReference>
<name>A0A1K1MUC5_9FLAO</name>
<proteinExistence type="predicted"/>
<keyword evidence="2" id="KW-1185">Reference proteome</keyword>
<protein>
    <recommendedName>
        <fullName evidence="3">PQQ-like domain-containing protein</fullName>
    </recommendedName>
</protein>
<sequence>MYLKQSINNISNFYLSYKCIYLFTKKDILIKYDDKNIWKKNIDTQHLLFEHKNSIFIYTNYKKIEKLNSLNAKLIKKIEEDIFPIETIEDKLWVETSINNEYRVSSVTLDDFEVVNHTSIGNKRVKKIIHNTFLSKNDTDINCYYLDTGKEVWSFNFQQYTKQINNHLISNELLVINNLLFLSFANSSLNATGSIIINTDTGKVHKEIPSLKGFLYNNNNKEVIATSGIFNNIQTLSIFNLDTEECKTITLNTIFPANNWSIKHQSSAIHNNKLYLAIQQGETLIASILAVLDLKTNKIIDYYELLKDPKKISNEDNWYHIDKIKVNDSMIAVLTAGGTLHIFEKEETDLI</sequence>